<dbReference type="EMBL" id="VGLS01000397">
    <property type="protein sequence ID" value="MBM3224755.1"/>
    <property type="molecule type" value="Genomic_DNA"/>
</dbReference>
<dbReference type="Proteomes" id="UP000712673">
    <property type="component" value="Unassembled WGS sequence"/>
</dbReference>
<protein>
    <submittedName>
        <fullName evidence="1">Uncharacterized protein</fullName>
    </submittedName>
</protein>
<gene>
    <name evidence="1" type="ORF">FJZ47_13250</name>
</gene>
<sequence length="102" mass="11601">MRYMIRLVYHCKRSKVLDVIAGLKGVDHAYVSYGFNTNGKIYVDRTGPMDTAVYQFEVDSLDTFFAWQRGIYANPPAEALPVIACLNDNAVEGFREIYEVIV</sequence>
<reference evidence="1" key="1">
    <citation type="submission" date="2019-03" db="EMBL/GenBank/DDBJ databases">
        <title>Lake Tanganyika Metagenome-Assembled Genomes (MAGs).</title>
        <authorList>
            <person name="Tran P."/>
        </authorList>
    </citation>
    <scope>NUCLEOTIDE SEQUENCE</scope>
    <source>
        <strain evidence="1">K_DeepCast_65m_m2_066</strain>
    </source>
</reference>
<proteinExistence type="predicted"/>
<organism evidence="1 2">
    <name type="scientific">Tectimicrobiota bacterium</name>
    <dbReference type="NCBI Taxonomy" id="2528274"/>
    <lineage>
        <taxon>Bacteria</taxon>
        <taxon>Pseudomonadati</taxon>
        <taxon>Nitrospinota/Tectimicrobiota group</taxon>
        <taxon>Candidatus Tectimicrobiota</taxon>
    </lineage>
</organism>
<comment type="caution">
    <text evidence="1">The sequence shown here is derived from an EMBL/GenBank/DDBJ whole genome shotgun (WGS) entry which is preliminary data.</text>
</comment>
<evidence type="ECO:0000313" key="2">
    <source>
        <dbReference type="Proteomes" id="UP000712673"/>
    </source>
</evidence>
<evidence type="ECO:0000313" key="1">
    <source>
        <dbReference type="EMBL" id="MBM3224755.1"/>
    </source>
</evidence>
<name>A0A937W3Z8_UNCTE</name>
<dbReference type="AlphaFoldDB" id="A0A937W3Z8"/>
<accession>A0A937W3Z8</accession>